<protein>
    <submittedName>
        <fullName evidence="4 5">Uncharacterized protein LOC115882546</fullName>
    </submittedName>
</protein>
<dbReference type="GeneID" id="115882546"/>
<name>A0A6J2Y0K0_SITOR</name>
<feature type="signal peptide" evidence="2">
    <location>
        <begin position="1"/>
        <end position="21"/>
    </location>
</feature>
<dbReference type="RefSeq" id="XP_030756560.1">
    <property type="nucleotide sequence ID" value="XM_030900700.1"/>
</dbReference>
<dbReference type="RefSeq" id="XP_030756561.1">
    <property type="nucleotide sequence ID" value="XM_030900701.1"/>
</dbReference>
<evidence type="ECO:0000256" key="1">
    <source>
        <dbReference type="SAM" id="MobiDB-lite"/>
    </source>
</evidence>
<reference evidence="4 5" key="1">
    <citation type="submission" date="2025-04" db="UniProtKB">
        <authorList>
            <consortium name="RefSeq"/>
        </authorList>
    </citation>
    <scope>IDENTIFICATION</scope>
    <source>
        <tissue evidence="4 5">Gonads</tissue>
    </source>
</reference>
<evidence type="ECO:0000313" key="5">
    <source>
        <dbReference type="RefSeq" id="XP_030756560.1"/>
    </source>
</evidence>
<organism evidence="3 5">
    <name type="scientific">Sitophilus oryzae</name>
    <name type="common">Rice weevil</name>
    <name type="synonym">Curculio oryzae</name>
    <dbReference type="NCBI Taxonomy" id="7048"/>
    <lineage>
        <taxon>Eukaryota</taxon>
        <taxon>Metazoa</taxon>
        <taxon>Ecdysozoa</taxon>
        <taxon>Arthropoda</taxon>
        <taxon>Hexapoda</taxon>
        <taxon>Insecta</taxon>
        <taxon>Pterygota</taxon>
        <taxon>Neoptera</taxon>
        <taxon>Endopterygota</taxon>
        <taxon>Coleoptera</taxon>
        <taxon>Polyphaga</taxon>
        <taxon>Cucujiformia</taxon>
        <taxon>Curculionidae</taxon>
        <taxon>Dryophthorinae</taxon>
        <taxon>Sitophilus</taxon>
    </lineage>
</organism>
<dbReference type="RefSeq" id="XP_030756559.1">
    <property type="nucleotide sequence ID" value="XM_030900699.1"/>
</dbReference>
<feature type="chain" id="PRO_5044642888" evidence="2">
    <location>
        <begin position="22"/>
        <end position="436"/>
    </location>
</feature>
<accession>A0A6J2Y0K0</accession>
<evidence type="ECO:0000256" key="2">
    <source>
        <dbReference type="SAM" id="SignalP"/>
    </source>
</evidence>
<evidence type="ECO:0000313" key="4">
    <source>
        <dbReference type="RefSeq" id="XP_030756559.1"/>
    </source>
</evidence>
<dbReference type="AlphaFoldDB" id="A0A6J2Y0K0"/>
<evidence type="ECO:0000313" key="6">
    <source>
        <dbReference type="RefSeq" id="XP_030756561.1"/>
    </source>
</evidence>
<evidence type="ECO:0000313" key="3">
    <source>
        <dbReference type="Proteomes" id="UP000504635"/>
    </source>
</evidence>
<sequence length="436" mass="51895">MMRPLFCFWCISSFMFRVCVSQDYSFIADIPIENYDPAERQENDMDLELLPRRETRSYPLNSDPKDSFFRSMRSFTEGEDIPRPAFPSVLALNNNRKKRNTEESKVTEQGKVLSGIVNDLGKPLEILPLDAKNLTEPQSRDGNDQIGENTQMSINDFIRFRRSAVEQKGNNKENSPKEVPVSEKLMDRNSDQDTLRKSREITNEQWVKQVYPVRRPDEFAFDDNLPSSSENFRVPRVNFVTQKLSDSGLASTDVRSSGRQARARNLDRDIARDYPKDLLRDESYYDRRPRYYERNRFYRDDLYRYDPRDSRYAYDPRYDNYYSPAPYTQPQKPQKRIIYYATLPELPRNLPNVELRNRYRYDRDMYDDRYLNDPYRGRKGYPKSRYDEEGKIPYPVKVSTDVNVREVKKNPERRIYSEVDRPRYAYNTPPYRAADG</sequence>
<gene>
    <name evidence="4 5 6" type="primary">LOC115882546</name>
</gene>
<dbReference type="Proteomes" id="UP000504635">
    <property type="component" value="Unplaced"/>
</dbReference>
<dbReference type="OrthoDB" id="7671074at2759"/>
<keyword evidence="3" id="KW-1185">Reference proteome</keyword>
<proteinExistence type="predicted"/>
<keyword evidence="2" id="KW-0732">Signal</keyword>
<feature type="region of interest" description="Disordered" evidence="1">
    <location>
        <begin position="165"/>
        <end position="199"/>
    </location>
</feature>
<dbReference type="KEGG" id="soy:115882546"/>